<dbReference type="AlphaFoldDB" id="A0A9W8ZF89"/>
<comment type="caution">
    <text evidence="3">The sequence shown here is derived from an EMBL/GenBank/DDBJ whole genome shotgun (WGS) entry which is preliminary data.</text>
</comment>
<reference evidence="3" key="1">
    <citation type="submission" date="2022-10" db="EMBL/GenBank/DDBJ databases">
        <title>Tapping the CABI collections for fungal endophytes: first genome assemblies for Collariella, Neodidymelliopsis, Ascochyta clinopodiicola, Didymella pomorum, Didymosphaeria variabile, Neocosmospora piperis and Neocucurbitaria cava.</title>
        <authorList>
            <person name="Hill R."/>
        </authorList>
    </citation>
    <scope>NUCLEOTIDE SEQUENCE</scope>
    <source>
        <strain evidence="3">IMI 355091</strain>
    </source>
</reference>
<feature type="transmembrane region" description="Helical" evidence="2">
    <location>
        <begin position="46"/>
        <end position="64"/>
    </location>
</feature>
<dbReference type="PANTHER" id="PTHR38848">
    <property type="entry name" value="G-PROTEIN COUPLED RECEPTORS FAMILY 3 PROFILE DOMAIN-CONTAINING PROTEIN"/>
    <property type="match status" value="1"/>
</dbReference>
<evidence type="ECO:0000256" key="2">
    <source>
        <dbReference type="SAM" id="Phobius"/>
    </source>
</evidence>
<keyword evidence="4" id="KW-1185">Reference proteome</keyword>
<dbReference type="PANTHER" id="PTHR38848:SF3">
    <property type="entry name" value="G-PROTEIN COUPLED RECEPTORS FAMILY 3 PROFILE DOMAIN-CONTAINING PROTEIN"/>
    <property type="match status" value="1"/>
</dbReference>
<evidence type="ECO:0000313" key="4">
    <source>
        <dbReference type="Proteomes" id="UP001140510"/>
    </source>
</evidence>
<feature type="transmembrane region" description="Helical" evidence="2">
    <location>
        <begin position="110"/>
        <end position="131"/>
    </location>
</feature>
<feature type="transmembrane region" description="Helical" evidence="2">
    <location>
        <begin position="20"/>
        <end position="39"/>
    </location>
</feature>
<dbReference type="OrthoDB" id="3210850at2759"/>
<keyword evidence="2" id="KW-0812">Transmembrane</keyword>
<dbReference type="Proteomes" id="UP001140510">
    <property type="component" value="Unassembled WGS sequence"/>
</dbReference>
<feature type="transmembrane region" description="Helical" evidence="2">
    <location>
        <begin position="151"/>
        <end position="173"/>
    </location>
</feature>
<gene>
    <name evidence="3" type="ORF">N0V91_006128</name>
</gene>
<feature type="transmembrane region" description="Helical" evidence="2">
    <location>
        <begin position="221"/>
        <end position="241"/>
    </location>
</feature>
<evidence type="ECO:0000256" key="1">
    <source>
        <dbReference type="SAM" id="MobiDB-lite"/>
    </source>
</evidence>
<feature type="compositionally biased region" description="Polar residues" evidence="1">
    <location>
        <begin position="293"/>
        <end position="306"/>
    </location>
</feature>
<protein>
    <submittedName>
        <fullName evidence="3">Uncharacterized protein</fullName>
    </submittedName>
</protein>
<name>A0A9W8ZF89_9PLEO</name>
<accession>A0A9W8ZF89</accession>
<keyword evidence="2" id="KW-0472">Membrane</keyword>
<sequence length="420" mass="46764">MVQDYVPAVVPAPGQIVSVILQMSTFGVLSICFTIWLILMIYVDSTLFVLATSIIVHGLGINSSRAVCEGGILLCLVCYMTTKILIYYFLVERAYIVRGSRKPRLKTKLWLFNCLFMMLPYTIFVIMNFVWRITYINDKGVCIIGMQKIAMLPLIIFEVVVNIYLTLLFILPLRKLYSYQNSANPKLNRMAFRSLVGSLATLTTSVVNLTVLMVLRGEPGWICLMCCNADILFCVLVLHWVTSKDKPASYASTHASRGGTLDVSSGKRGASQRHSMATAPEQLPSRDQDTKDNNIISQTSETQHNDASIWPYEHSPTSPTSPVAAKLPGSVVTEIRSSHAHHATTRSKSRNGRLHKSRDGNSSECGDEVELHKIHVQREVCIDSNSSGESGSERGFKSEERKESVEDAWMGRSVSAEKMV</sequence>
<feature type="compositionally biased region" description="Basic residues" evidence="1">
    <location>
        <begin position="338"/>
        <end position="356"/>
    </location>
</feature>
<proteinExistence type="predicted"/>
<feature type="region of interest" description="Disordered" evidence="1">
    <location>
        <begin position="249"/>
        <end position="366"/>
    </location>
</feature>
<dbReference type="EMBL" id="JAPEVA010000046">
    <property type="protein sequence ID" value="KAJ4404019.1"/>
    <property type="molecule type" value="Genomic_DNA"/>
</dbReference>
<feature type="compositionally biased region" description="Basic and acidic residues" evidence="1">
    <location>
        <begin position="391"/>
        <end position="405"/>
    </location>
</feature>
<feature type="transmembrane region" description="Helical" evidence="2">
    <location>
        <begin position="70"/>
        <end position="90"/>
    </location>
</feature>
<feature type="transmembrane region" description="Helical" evidence="2">
    <location>
        <begin position="194"/>
        <end position="215"/>
    </location>
</feature>
<keyword evidence="2" id="KW-1133">Transmembrane helix</keyword>
<evidence type="ECO:0000313" key="3">
    <source>
        <dbReference type="EMBL" id="KAJ4404019.1"/>
    </source>
</evidence>
<organism evidence="3 4">
    <name type="scientific">Didymella pomorum</name>
    <dbReference type="NCBI Taxonomy" id="749634"/>
    <lineage>
        <taxon>Eukaryota</taxon>
        <taxon>Fungi</taxon>
        <taxon>Dikarya</taxon>
        <taxon>Ascomycota</taxon>
        <taxon>Pezizomycotina</taxon>
        <taxon>Dothideomycetes</taxon>
        <taxon>Pleosporomycetidae</taxon>
        <taxon>Pleosporales</taxon>
        <taxon>Pleosporineae</taxon>
        <taxon>Didymellaceae</taxon>
        <taxon>Didymella</taxon>
    </lineage>
</organism>
<feature type="region of interest" description="Disordered" evidence="1">
    <location>
        <begin position="381"/>
        <end position="420"/>
    </location>
</feature>